<accession>A0ABS6I592</accession>
<name>A0ABS6I592_9MICC</name>
<dbReference type="Pfam" id="PF12005">
    <property type="entry name" value="DUF3499"/>
    <property type="match status" value="1"/>
</dbReference>
<dbReference type="EMBL" id="JAHOPC010000005">
    <property type="protein sequence ID" value="MBU8866804.1"/>
    <property type="molecule type" value="Genomic_DNA"/>
</dbReference>
<dbReference type="RefSeq" id="WP_216924946.1">
    <property type="nucleotide sequence ID" value="NZ_JAHOPC010000005.1"/>
</dbReference>
<keyword evidence="3" id="KW-1185">Reference proteome</keyword>
<sequence length="125" mass="13409">MGAIRQCSRSACRQSAVATLTYVYAESTAVLGPLATYAEPHAYDLCAQHAESLTVPRGWEVLRLAMPTTPPEPGPDDLLALANAVREAASAATDTPPRTSRPHVEPPVVVEGTRRGHLRILREPS</sequence>
<evidence type="ECO:0000313" key="3">
    <source>
        <dbReference type="Proteomes" id="UP000824166"/>
    </source>
</evidence>
<protein>
    <submittedName>
        <fullName evidence="2">DUF3499 domain-containing protein</fullName>
    </submittedName>
</protein>
<comment type="caution">
    <text evidence="2">The sequence shown here is derived from an EMBL/GenBank/DDBJ whole genome shotgun (WGS) entry which is preliminary data.</text>
</comment>
<evidence type="ECO:0000256" key="1">
    <source>
        <dbReference type="SAM" id="MobiDB-lite"/>
    </source>
</evidence>
<evidence type="ECO:0000313" key="2">
    <source>
        <dbReference type="EMBL" id="MBU8866804.1"/>
    </source>
</evidence>
<organism evidence="2 3">
    <name type="scientific">Paenarthrobacter aromaticivorans</name>
    <dbReference type="NCBI Taxonomy" id="2849150"/>
    <lineage>
        <taxon>Bacteria</taxon>
        <taxon>Bacillati</taxon>
        <taxon>Actinomycetota</taxon>
        <taxon>Actinomycetes</taxon>
        <taxon>Micrococcales</taxon>
        <taxon>Micrococcaceae</taxon>
        <taxon>Paenarthrobacter</taxon>
    </lineage>
</organism>
<dbReference type="InterPro" id="IPR021888">
    <property type="entry name" value="DUF3499"/>
</dbReference>
<dbReference type="Proteomes" id="UP000824166">
    <property type="component" value="Unassembled WGS sequence"/>
</dbReference>
<reference evidence="2 3" key="1">
    <citation type="submission" date="2021-06" db="EMBL/GenBank/DDBJ databases">
        <authorList>
            <person name="Jeong J.W."/>
        </authorList>
    </citation>
    <scope>NUCLEOTIDE SEQUENCE [LARGE SCALE GENOMIC DNA]</scope>
    <source>
        <strain evidence="2 3">MMS21-TAE1-1</strain>
    </source>
</reference>
<feature type="region of interest" description="Disordered" evidence="1">
    <location>
        <begin position="87"/>
        <end position="113"/>
    </location>
</feature>
<proteinExistence type="predicted"/>
<gene>
    <name evidence="2" type="ORF">KSW38_10930</name>
</gene>